<gene>
    <name evidence="7" type="ORF">EDB92DRAFT_2053149</name>
</gene>
<evidence type="ECO:0008006" key="9">
    <source>
        <dbReference type="Google" id="ProtNLM"/>
    </source>
</evidence>
<evidence type="ECO:0000256" key="5">
    <source>
        <dbReference type="ARBA" id="ARBA00023242"/>
    </source>
</evidence>
<evidence type="ECO:0000256" key="3">
    <source>
        <dbReference type="ARBA" id="ARBA00022737"/>
    </source>
</evidence>
<dbReference type="AlphaFoldDB" id="A0AAD4QEX8"/>
<keyword evidence="5" id="KW-0539">Nucleus</keyword>
<reference evidence="7" key="1">
    <citation type="submission" date="2022-01" db="EMBL/GenBank/DDBJ databases">
        <title>Comparative genomics reveals a dynamic genome evolution in the ectomycorrhizal milk-cap (Lactarius) mushrooms.</title>
        <authorList>
            <consortium name="DOE Joint Genome Institute"/>
            <person name="Lebreton A."/>
            <person name="Tang N."/>
            <person name="Kuo A."/>
            <person name="LaButti K."/>
            <person name="Drula E."/>
            <person name="Barry K."/>
            <person name="Clum A."/>
            <person name="Lipzen A."/>
            <person name="Mousain D."/>
            <person name="Ng V."/>
            <person name="Wang R."/>
            <person name="Wang X."/>
            <person name="Dai Y."/>
            <person name="Henrissat B."/>
            <person name="Grigoriev I.V."/>
            <person name="Guerin-Laguette A."/>
            <person name="Yu F."/>
            <person name="Martin F.M."/>
        </authorList>
    </citation>
    <scope>NUCLEOTIDE SEQUENCE</scope>
    <source>
        <strain evidence="7">QP</strain>
    </source>
</reference>
<keyword evidence="8" id="KW-1185">Reference proteome</keyword>
<feature type="compositionally biased region" description="Basic and acidic residues" evidence="6">
    <location>
        <begin position="10"/>
        <end position="19"/>
    </location>
</feature>
<keyword evidence="2" id="KW-0597">Phosphoprotein</keyword>
<protein>
    <recommendedName>
        <fullName evidence="9">J domain-containing protein</fullName>
    </recommendedName>
</protein>
<dbReference type="InterPro" id="IPR038753">
    <property type="entry name" value="NFKBIL1"/>
</dbReference>
<name>A0AAD4QEX8_9AGAM</name>
<dbReference type="EMBL" id="JAKELL010000014">
    <property type="protein sequence ID" value="KAH8994448.1"/>
    <property type="molecule type" value="Genomic_DNA"/>
</dbReference>
<evidence type="ECO:0000256" key="1">
    <source>
        <dbReference type="ARBA" id="ARBA00004123"/>
    </source>
</evidence>
<evidence type="ECO:0000256" key="2">
    <source>
        <dbReference type="ARBA" id="ARBA00022553"/>
    </source>
</evidence>
<evidence type="ECO:0000256" key="4">
    <source>
        <dbReference type="ARBA" id="ARBA00023043"/>
    </source>
</evidence>
<keyword evidence="3" id="KW-0677">Repeat</keyword>
<comment type="caution">
    <text evidence="7">The sequence shown here is derived from an EMBL/GenBank/DDBJ whole genome shotgun (WGS) entry which is preliminary data.</text>
</comment>
<dbReference type="GO" id="GO:0005634">
    <property type="term" value="C:nucleus"/>
    <property type="evidence" value="ECO:0007669"/>
    <property type="project" value="UniProtKB-SubCell"/>
</dbReference>
<accession>A0AAD4QEX8</accession>
<dbReference type="PANTHER" id="PTHR15263:SF1">
    <property type="entry name" value="NF-KAPPA-B INHIBITOR-LIKE PROTEIN 1"/>
    <property type="match status" value="1"/>
</dbReference>
<feature type="region of interest" description="Disordered" evidence="6">
    <location>
        <begin position="1"/>
        <end position="78"/>
    </location>
</feature>
<evidence type="ECO:0000313" key="7">
    <source>
        <dbReference type="EMBL" id="KAH8994448.1"/>
    </source>
</evidence>
<proteinExistence type="predicted"/>
<dbReference type="PANTHER" id="PTHR15263">
    <property type="entry name" value="I-KAPPA-B-LIKE PROTEIN IKBL"/>
    <property type="match status" value="1"/>
</dbReference>
<comment type="subcellular location">
    <subcellularLocation>
        <location evidence="1">Nucleus</location>
    </subcellularLocation>
</comment>
<dbReference type="Proteomes" id="UP001201163">
    <property type="component" value="Unassembled WGS sequence"/>
</dbReference>
<feature type="compositionally biased region" description="Basic residues" evidence="6">
    <location>
        <begin position="20"/>
        <end position="35"/>
    </location>
</feature>
<keyword evidence="4" id="KW-0040">ANK repeat</keyword>
<sequence length="292" mass="33279">MPKRLRLKRTPAEQAEHDLRKARRATKKATSKQRGVRGTDLDSASKHSGGLDAEFDFTSPDPGPSTSHYGAGATAEDERFQQNAARLNEYAHVPRRWRGVGPREYNLDSTGGQDDDPRFMNDDEYAEWVRVGIWWKRNAEAYRQEQHRKAAQAAAWIEAARVLKAEDDARRRKREDRERKRQMDARDTYDRRWVELLNSKSVDLGFGDVPWPVRGKVEIAQLTTEAISAFLFPSGSGVERGRTRKEVLREAMLRFHPDKFEGRDRDPVREGANAVARAVMGLITLDSGIVPP</sequence>
<evidence type="ECO:0000256" key="6">
    <source>
        <dbReference type="SAM" id="MobiDB-lite"/>
    </source>
</evidence>
<organism evidence="7 8">
    <name type="scientific">Lactarius akahatsu</name>
    <dbReference type="NCBI Taxonomy" id="416441"/>
    <lineage>
        <taxon>Eukaryota</taxon>
        <taxon>Fungi</taxon>
        <taxon>Dikarya</taxon>
        <taxon>Basidiomycota</taxon>
        <taxon>Agaricomycotina</taxon>
        <taxon>Agaricomycetes</taxon>
        <taxon>Russulales</taxon>
        <taxon>Russulaceae</taxon>
        <taxon>Lactarius</taxon>
    </lineage>
</organism>
<evidence type="ECO:0000313" key="8">
    <source>
        <dbReference type="Proteomes" id="UP001201163"/>
    </source>
</evidence>
<dbReference type="GO" id="GO:0043124">
    <property type="term" value="P:negative regulation of canonical NF-kappaB signal transduction"/>
    <property type="evidence" value="ECO:0007669"/>
    <property type="project" value="InterPro"/>
</dbReference>